<dbReference type="GO" id="GO:0003872">
    <property type="term" value="F:6-phosphofructokinase activity"/>
    <property type="evidence" value="ECO:0007669"/>
    <property type="project" value="UniProtKB-UniRule"/>
</dbReference>
<evidence type="ECO:0000256" key="3">
    <source>
        <dbReference type="ARBA" id="ARBA00022679"/>
    </source>
</evidence>
<dbReference type="EC" id="2.7.1.11" evidence="12"/>
<dbReference type="EMBL" id="RQHW01000028">
    <property type="protein sequence ID" value="TGN19573.1"/>
    <property type="molecule type" value="Genomic_DNA"/>
</dbReference>
<keyword evidence="9 12" id="KW-0324">Glycolysis</keyword>
<comment type="caution">
    <text evidence="14">The sequence shown here is derived from an EMBL/GenBank/DDBJ whole genome shotgun (WGS) entry which is preliminary data.</text>
</comment>
<evidence type="ECO:0000256" key="6">
    <source>
        <dbReference type="ARBA" id="ARBA00022777"/>
    </source>
</evidence>
<gene>
    <name evidence="12" type="primary">pfkA</name>
    <name evidence="14" type="ORF">EHS15_07230</name>
</gene>
<comment type="function">
    <text evidence="12">Catalyzes the phosphorylation of D-fructose 6-phosphate to fructose 1,6-bisphosphate by ATP, the first committing step of glycolysis.</text>
</comment>
<keyword evidence="15" id="KW-1185">Reference proteome</keyword>
<comment type="pathway">
    <text evidence="12">Carbohydrate degradation; glycolysis; D-glyceraldehyde 3-phosphate and glycerone phosphate from D-glucose: step 3/4.</text>
</comment>
<keyword evidence="3 12" id="KW-0808">Transferase</keyword>
<evidence type="ECO:0000256" key="5">
    <source>
        <dbReference type="ARBA" id="ARBA00022741"/>
    </source>
</evidence>
<sequence>MNQNDTKVEQFGECIYPNPAGYDYWTEESSVVLFQTIFSGQKEALDTVSNSPVFFEQAGPREKIYFQPQEVTAGIVTCGGLCPGINDVIRALVMELHYRYKVPRILGFPFGYEGLVKKSGHRPVELTPDKVAHIMNFGGSILGSSRGNQSINDMVDTLCLYGVKMLFCIGGDGTLRGAQAIQEEVKKRKEDISIIGIPKTIDNDINYVQKTFGFSTAFSKAVEAVNCAHEEAKGAPNGIGLVKLMGRHSGFIAVNAALASKNVNFVLIPESDFDLEGKGAFFPTLKDRIQKRGHAVIILAEGAGQKFFEDKGERDPSGNKKLSDIGLFIKDQISDYFKKEKMSVNLKYIDPSYIIRSVPANAEDSVFCGFLAQNAVHAAFAGKTGCVVGIWNNVFTVMPISLAIAERKILRPERSTLWRALLSSTGQPNSMKAED</sequence>
<dbReference type="InterPro" id="IPR035966">
    <property type="entry name" value="PKF_sf"/>
</dbReference>
<comment type="catalytic activity">
    <reaction evidence="11">
        <text>beta-D-fructose 6-phosphate + diphosphate = beta-D-fructose 1,6-bisphosphate + phosphate + H(+)</text>
        <dbReference type="Rhea" id="RHEA:13613"/>
        <dbReference type="ChEBI" id="CHEBI:15378"/>
        <dbReference type="ChEBI" id="CHEBI:32966"/>
        <dbReference type="ChEBI" id="CHEBI:33019"/>
        <dbReference type="ChEBI" id="CHEBI:43474"/>
        <dbReference type="ChEBI" id="CHEBI:57634"/>
        <dbReference type="EC" id="2.7.1.90"/>
    </reaction>
</comment>
<evidence type="ECO:0000256" key="9">
    <source>
        <dbReference type="ARBA" id="ARBA00023152"/>
    </source>
</evidence>
<dbReference type="RefSeq" id="WP_135759889.1">
    <property type="nucleotide sequence ID" value="NZ_RQHW01000028.1"/>
</dbReference>
<dbReference type="InterPro" id="IPR012004">
    <property type="entry name" value="PyroP-dep_PFK_TP0108"/>
</dbReference>
<comment type="catalytic activity">
    <reaction evidence="10 12">
        <text>beta-D-fructose 6-phosphate + ATP = beta-D-fructose 1,6-bisphosphate + ADP + H(+)</text>
        <dbReference type="Rhea" id="RHEA:16109"/>
        <dbReference type="ChEBI" id="CHEBI:15378"/>
        <dbReference type="ChEBI" id="CHEBI:30616"/>
        <dbReference type="ChEBI" id="CHEBI:32966"/>
        <dbReference type="ChEBI" id="CHEBI:57634"/>
        <dbReference type="ChEBI" id="CHEBI:456216"/>
        <dbReference type="EC" id="2.7.1.11"/>
    </reaction>
</comment>
<feature type="binding site" evidence="12">
    <location>
        <position position="301"/>
    </location>
    <ligand>
        <name>substrate</name>
    </ligand>
</feature>
<evidence type="ECO:0000256" key="1">
    <source>
        <dbReference type="ARBA" id="ARBA00001946"/>
    </source>
</evidence>
<dbReference type="OrthoDB" id="9802503at2"/>
<protein>
    <recommendedName>
        <fullName evidence="12">ATP-dependent 6-phosphofructokinase</fullName>
        <shortName evidence="12">ATP-PFK</shortName>
        <shortName evidence="12">Phosphofructokinase</shortName>
        <ecNumber evidence="12">2.7.1.11</ecNumber>
    </recommendedName>
    <alternativeName>
        <fullName evidence="12">Phosphohexokinase</fullName>
    </alternativeName>
</protein>
<keyword evidence="6 12" id="KW-0418">Kinase</keyword>
<keyword evidence="5 12" id="KW-0547">Nucleotide-binding</keyword>
<keyword evidence="12" id="KW-0963">Cytoplasm</keyword>
<dbReference type="PRINTS" id="PR00476">
    <property type="entry name" value="PHFRCTKINASE"/>
</dbReference>
<dbReference type="InterPro" id="IPR050929">
    <property type="entry name" value="PFKA"/>
</dbReference>
<dbReference type="Proteomes" id="UP000298058">
    <property type="component" value="Unassembled WGS sequence"/>
</dbReference>
<name>A0A4R9LYZ5_9LEPT</name>
<dbReference type="PANTHER" id="PTHR45770">
    <property type="entry name" value="ATP-DEPENDENT 6-PHOSPHOFRUCTOKINASE 1"/>
    <property type="match status" value="1"/>
</dbReference>
<feature type="binding site" evidence="12">
    <location>
        <begin position="353"/>
        <end position="356"/>
    </location>
    <ligand>
        <name>substrate</name>
    </ligand>
</feature>
<dbReference type="UniPathway" id="UPA00109">
    <property type="reaction ID" value="UER00182"/>
</dbReference>
<dbReference type="HAMAP" id="MF_01981">
    <property type="entry name" value="Phosphofructokinase_II_X"/>
    <property type="match status" value="1"/>
</dbReference>
<evidence type="ECO:0000256" key="2">
    <source>
        <dbReference type="ARBA" id="ARBA00003138"/>
    </source>
</evidence>
<dbReference type="GO" id="GO:0005737">
    <property type="term" value="C:cytoplasm"/>
    <property type="evidence" value="ECO:0007669"/>
    <property type="project" value="UniProtKB-SubCell"/>
</dbReference>
<dbReference type="Pfam" id="PF00365">
    <property type="entry name" value="PFK"/>
    <property type="match status" value="1"/>
</dbReference>
<organism evidence="14 15">
    <name type="scientific">Leptospira idonii</name>
    <dbReference type="NCBI Taxonomy" id="1193500"/>
    <lineage>
        <taxon>Bacteria</taxon>
        <taxon>Pseudomonadati</taxon>
        <taxon>Spirochaetota</taxon>
        <taxon>Spirochaetia</taxon>
        <taxon>Leptospirales</taxon>
        <taxon>Leptospiraceae</taxon>
        <taxon>Leptospira</taxon>
    </lineage>
</organism>
<comment type="function">
    <text evidence="2">Catalyzes the phosphorylation of D-fructose 6-phosphate, the first committing step of glycolysis. Uses inorganic phosphate (PPi) as phosphoryl donor instead of ATP like common ATP-dependent phosphofructokinases (ATP-PFKs), which renders the reaction reversible, and can thus function both in glycolysis and gluconeogenesis. Consistently, PPi-PFK can replace the enzymes of both the forward (ATP-PFK) and reverse (fructose-bisphosphatase (FBPase)) reactions.</text>
</comment>
<dbReference type="FunFam" id="3.40.50.450:FF:000002">
    <property type="entry name" value="ATP-dependent 6-phosphofructokinase"/>
    <property type="match status" value="1"/>
</dbReference>
<dbReference type="AlphaFoldDB" id="A0A4R9LYZ5"/>
<feature type="domain" description="Phosphofructokinase" evidence="13">
    <location>
        <begin position="73"/>
        <end position="378"/>
    </location>
</feature>
<dbReference type="GO" id="GO:0006002">
    <property type="term" value="P:fructose 6-phosphate metabolic process"/>
    <property type="evidence" value="ECO:0007669"/>
    <property type="project" value="InterPro"/>
</dbReference>
<keyword evidence="7 12" id="KW-0067">ATP-binding</keyword>
<feature type="binding site" evidence="12">
    <location>
        <begin position="245"/>
        <end position="247"/>
    </location>
    <ligand>
        <name>substrate</name>
    </ligand>
</feature>
<feature type="site" description="Important for substrate specificity; cannot use PPi as phosphoryl donor" evidence="12">
    <location>
        <position position="173"/>
    </location>
</feature>
<evidence type="ECO:0000256" key="4">
    <source>
        <dbReference type="ARBA" id="ARBA00022723"/>
    </source>
</evidence>
<evidence type="ECO:0000259" key="13">
    <source>
        <dbReference type="Pfam" id="PF00365"/>
    </source>
</evidence>
<reference evidence="14" key="1">
    <citation type="journal article" date="2019" name="PLoS Negl. Trop. Dis.">
        <title>Revisiting the worldwide diversity of Leptospira species in the environment.</title>
        <authorList>
            <person name="Vincent A.T."/>
            <person name="Schiettekatte O."/>
            <person name="Bourhy P."/>
            <person name="Veyrier F.J."/>
            <person name="Picardeau M."/>
        </authorList>
    </citation>
    <scope>NUCLEOTIDE SEQUENCE [LARGE SCALE GENOMIC DNA]</scope>
    <source>
        <strain evidence="14">201300427</strain>
    </source>
</reference>
<dbReference type="InterPro" id="IPR022953">
    <property type="entry name" value="ATP_PFK"/>
</dbReference>
<evidence type="ECO:0000256" key="10">
    <source>
        <dbReference type="ARBA" id="ARBA00048070"/>
    </source>
</evidence>
<evidence type="ECO:0000313" key="14">
    <source>
        <dbReference type="EMBL" id="TGN19573.1"/>
    </source>
</evidence>
<feature type="binding site" evidence="12">
    <location>
        <begin position="146"/>
        <end position="147"/>
    </location>
    <ligand>
        <name>ATP</name>
        <dbReference type="ChEBI" id="CHEBI:30616"/>
    </ligand>
</feature>
<dbReference type="SUPFAM" id="SSF53784">
    <property type="entry name" value="Phosphofructokinase"/>
    <property type="match status" value="1"/>
</dbReference>
<feature type="binding site" evidence="12">
    <location>
        <position position="172"/>
    </location>
    <ligand>
        <name>Mg(2+)</name>
        <dbReference type="ChEBI" id="CHEBI:18420"/>
        <note>catalytic</note>
    </ligand>
</feature>
<comment type="cofactor">
    <cofactor evidence="1 12">
        <name>Mg(2+)</name>
        <dbReference type="ChEBI" id="CHEBI:18420"/>
    </cofactor>
</comment>
<proteinExistence type="inferred from homology"/>
<feature type="binding site" evidence="12">
    <location>
        <begin position="200"/>
        <end position="202"/>
    </location>
    <ligand>
        <name>substrate</name>
    </ligand>
</feature>
<dbReference type="GO" id="GO:0047334">
    <property type="term" value="F:diphosphate-fructose-6-phosphate 1-phosphotransferase activity"/>
    <property type="evidence" value="ECO:0007669"/>
    <property type="project" value="UniProtKB-EC"/>
</dbReference>
<keyword evidence="4 12" id="KW-0479">Metal-binding</keyword>
<comment type="subunit">
    <text evidence="12">Homodimer.</text>
</comment>
<comment type="subcellular location">
    <subcellularLocation>
        <location evidence="12">Cytoplasm</location>
    </subcellularLocation>
</comment>
<dbReference type="InterPro" id="IPR000023">
    <property type="entry name" value="Phosphofructokinase_dom"/>
</dbReference>
<keyword evidence="8 12" id="KW-0460">Magnesium</keyword>
<feature type="binding site" evidence="12">
    <location>
        <begin position="171"/>
        <end position="174"/>
    </location>
    <ligand>
        <name>ATP</name>
        <dbReference type="ChEBI" id="CHEBI:30616"/>
    </ligand>
</feature>
<dbReference type="Gene3D" id="3.40.50.450">
    <property type="match status" value="1"/>
</dbReference>
<feature type="binding site" evidence="12">
    <location>
        <position position="80"/>
    </location>
    <ligand>
        <name>ATP</name>
        <dbReference type="ChEBI" id="CHEBI:30616"/>
    </ligand>
</feature>
<dbReference type="GO" id="GO:0046872">
    <property type="term" value="F:metal ion binding"/>
    <property type="evidence" value="ECO:0007669"/>
    <property type="project" value="UniProtKB-KW"/>
</dbReference>
<evidence type="ECO:0000256" key="11">
    <source>
        <dbReference type="ARBA" id="ARBA00048072"/>
    </source>
</evidence>
<evidence type="ECO:0000256" key="8">
    <source>
        <dbReference type="ARBA" id="ARBA00022842"/>
    </source>
</evidence>
<feature type="active site" description="Proton acceptor" evidence="12">
    <location>
        <position position="202"/>
    </location>
</feature>
<dbReference type="GO" id="GO:0005524">
    <property type="term" value="F:ATP binding"/>
    <property type="evidence" value="ECO:0007669"/>
    <property type="project" value="UniProtKB-KW"/>
</dbReference>
<evidence type="ECO:0000256" key="12">
    <source>
        <dbReference type="HAMAP-Rule" id="MF_01981"/>
    </source>
</evidence>
<comment type="similarity">
    <text evidence="12">Belongs to the phosphofructokinase type A (PFKA) family. PPi-dependent PFK group II subfamily. Atypical ATP-dependent clade 'X' sub-subfamily.</text>
</comment>
<evidence type="ECO:0000256" key="7">
    <source>
        <dbReference type="ARBA" id="ARBA00022840"/>
    </source>
</evidence>
<evidence type="ECO:0000313" key="15">
    <source>
        <dbReference type="Proteomes" id="UP000298058"/>
    </source>
</evidence>
<dbReference type="PIRSF" id="PIRSF000534">
    <property type="entry name" value="PPi_PFK_TP0108"/>
    <property type="match status" value="1"/>
</dbReference>
<accession>A0A4R9LYZ5</accession>
<dbReference type="NCBIfam" id="NF005301">
    <property type="entry name" value="PRK06830.1"/>
    <property type="match status" value="1"/>
</dbReference>